<dbReference type="Proteomes" id="UP000007752">
    <property type="component" value="Chromosome 3"/>
</dbReference>
<protein>
    <submittedName>
        <fullName evidence="2">Uncharacterized protein</fullName>
    </submittedName>
</protein>
<dbReference type="AlphaFoldDB" id="A3APC0"/>
<evidence type="ECO:0000256" key="1">
    <source>
        <dbReference type="SAM" id="MobiDB-lite"/>
    </source>
</evidence>
<name>A3APC0_ORYSJ</name>
<reference evidence="2" key="1">
    <citation type="journal article" date="2005" name="PLoS Biol.">
        <title>The genomes of Oryza sativa: a history of duplications.</title>
        <authorList>
            <person name="Yu J."/>
            <person name="Wang J."/>
            <person name="Lin W."/>
            <person name="Li S."/>
            <person name="Li H."/>
            <person name="Zhou J."/>
            <person name="Ni P."/>
            <person name="Dong W."/>
            <person name="Hu S."/>
            <person name="Zeng C."/>
            <person name="Zhang J."/>
            <person name="Zhang Y."/>
            <person name="Li R."/>
            <person name="Xu Z."/>
            <person name="Li S."/>
            <person name="Li X."/>
            <person name="Zheng H."/>
            <person name="Cong L."/>
            <person name="Lin L."/>
            <person name="Yin J."/>
            <person name="Geng J."/>
            <person name="Li G."/>
            <person name="Shi J."/>
            <person name="Liu J."/>
            <person name="Lv H."/>
            <person name="Li J."/>
            <person name="Wang J."/>
            <person name="Deng Y."/>
            <person name="Ran L."/>
            <person name="Shi X."/>
            <person name="Wang X."/>
            <person name="Wu Q."/>
            <person name="Li C."/>
            <person name="Ren X."/>
            <person name="Wang J."/>
            <person name="Wang X."/>
            <person name="Li D."/>
            <person name="Liu D."/>
            <person name="Zhang X."/>
            <person name="Ji Z."/>
            <person name="Zhao W."/>
            <person name="Sun Y."/>
            <person name="Zhang Z."/>
            <person name="Bao J."/>
            <person name="Han Y."/>
            <person name="Dong L."/>
            <person name="Ji J."/>
            <person name="Chen P."/>
            <person name="Wu S."/>
            <person name="Liu J."/>
            <person name="Xiao Y."/>
            <person name="Bu D."/>
            <person name="Tan J."/>
            <person name="Yang L."/>
            <person name="Ye C."/>
            <person name="Zhang J."/>
            <person name="Xu J."/>
            <person name="Zhou Y."/>
            <person name="Yu Y."/>
            <person name="Zhang B."/>
            <person name="Zhuang S."/>
            <person name="Wei H."/>
            <person name="Liu B."/>
            <person name="Lei M."/>
            <person name="Yu H."/>
            <person name="Li Y."/>
            <person name="Xu H."/>
            <person name="Wei S."/>
            <person name="He X."/>
            <person name="Fang L."/>
            <person name="Zhang Z."/>
            <person name="Zhang Y."/>
            <person name="Huang X."/>
            <person name="Su Z."/>
            <person name="Tong W."/>
            <person name="Li J."/>
            <person name="Tong Z."/>
            <person name="Li S."/>
            <person name="Ye J."/>
            <person name="Wang L."/>
            <person name="Fang L."/>
            <person name="Lei T."/>
            <person name="Chen C."/>
            <person name="Chen H."/>
            <person name="Xu Z."/>
            <person name="Li H."/>
            <person name="Huang H."/>
            <person name="Zhang F."/>
            <person name="Xu H."/>
            <person name="Li N."/>
            <person name="Zhao C."/>
            <person name="Li S."/>
            <person name="Dong L."/>
            <person name="Huang Y."/>
            <person name="Li L."/>
            <person name="Xi Y."/>
            <person name="Qi Q."/>
            <person name="Li W."/>
            <person name="Zhang B."/>
            <person name="Hu W."/>
            <person name="Zhang Y."/>
            <person name="Tian X."/>
            <person name="Jiao Y."/>
            <person name="Liang X."/>
            <person name="Jin J."/>
            <person name="Gao L."/>
            <person name="Zheng W."/>
            <person name="Hao B."/>
            <person name="Liu S."/>
            <person name="Wang W."/>
            <person name="Yuan L."/>
            <person name="Cao M."/>
            <person name="McDermott J."/>
            <person name="Samudrala R."/>
            <person name="Wang J."/>
            <person name="Wong G.K."/>
            <person name="Yang H."/>
        </authorList>
    </citation>
    <scope>NUCLEOTIDE SEQUENCE [LARGE SCALE GENOMIC DNA]</scope>
</reference>
<reference evidence="2" key="2">
    <citation type="submission" date="2008-12" db="EMBL/GenBank/DDBJ databases">
        <title>Improved gene annotation of the rice (Oryza sativa) genomes.</title>
        <authorList>
            <person name="Wang J."/>
            <person name="Li R."/>
            <person name="Fan W."/>
            <person name="Huang Q."/>
            <person name="Zhang J."/>
            <person name="Zhou Y."/>
            <person name="Hu Y."/>
            <person name="Zi S."/>
            <person name="Li J."/>
            <person name="Ni P."/>
            <person name="Zheng H."/>
            <person name="Zhang Y."/>
            <person name="Zhao M."/>
            <person name="Hao Q."/>
            <person name="McDermott J."/>
            <person name="Samudrala R."/>
            <person name="Kristiansen K."/>
            <person name="Wong G.K.-S."/>
        </authorList>
    </citation>
    <scope>NUCLEOTIDE SEQUENCE</scope>
</reference>
<dbReference type="InterPro" id="IPR006461">
    <property type="entry name" value="PLAC_motif_containing"/>
</dbReference>
<accession>A3APC0</accession>
<gene>
    <name evidence="2" type="ORF">OsJ_13219</name>
</gene>
<dbReference type="EMBL" id="CM000140">
    <property type="protein sequence ID" value="EAZ29159.1"/>
    <property type="molecule type" value="Genomic_DNA"/>
</dbReference>
<evidence type="ECO:0000313" key="2">
    <source>
        <dbReference type="EMBL" id="EAZ29159.1"/>
    </source>
</evidence>
<organism evidence="2">
    <name type="scientific">Oryza sativa subsp. japonica</name>
    <name type="common">Rice</name>
    <dbReference type="NCBI Taxonomy" id="39947"/>
    <lineage>
        <taxon>Eukaryota</taxon>
        <taxon>Viridiplantae</taxon>
        <taxon>Streptophyta</taxon>
        <taxon>Embryophyta</taxon>
        <taxon>Tracheophyta</taxon>
        <taxon>Spermatophyta</taxon>
        <taxon>Magnoliopsida</taxon>
        <taxon>Liliopsida</taxon>
        <taxon>Poales</taxon>
        <taxon>Poaceae</taxon>
        <taxon>BOP clade</taxon>
        <taxon>Oryzoideae</taxon>
        <taxon>Oryzeae</taxon>
        <taxon>Oryzinae</taxon>
        <taxon>Oryza</taxon>
        <taxon>Oryza sativa</taxon>
    </lineage>
</organism>
<dbReference type="Pfam" id="PF04749">
    <property type="entry name" value="PLAC8"/>
    <property type="match status" value="1"/>
</dbReference>
<sequence length="175" mass="19361">MAKPSAGAVTGVPIGSAAWSTGLCDCFDDCGLCCTTCWCPCITFGRVAEIVDRGSTSFGTGGALYALLCAFTGFQWMYLHLPRQDARPARPRRRRLRRLLRPLLLRVLRAVPGVPRARCPRLRPQARMAPQRRSAAPLPPPPPPRHRPCSTWAVRKSFTSCTLHPKISLFVGFYI</sequence>
<dbReference type="NCBIfam" id="TIGR01571">
    <property type="entry name" value="A_thal_Cys_rich"/>
    <property type="match status" value="1"/>
</dbReference>
<proteinExistence type="predicted"/>
<dbReference type="PANTHER" id="PTHR15907">
    <property type="entry name" value="DUF614 FAMILY PROTEIN-RELATED"/>
    <property type="match status" value="1"/>
</dbReference>
<feature type="region of interest" description="Disordered" evidence="1">
    <location>
        <begin position="125"/>
        <end position="147"/>
    </location>
</feature>